<evidence type="ECO:0000256" key="16">
    <source>
        <dbReference type="PROSITE-ProRule" id="PRU10040"/>
    </source>
</evidence>
<evidence type="ECO:0000256" key="6">
    <source>
        <dbReference type="ARBA" id="ARBA00022512"/>
    </source>
</evidence>
<dbReference type="InterPro" id="IPR035513">
    <property type="entry name" value="Invertase/methylesterase_inhib"/>
</dbReference>
<keyword evidence="20" id="KW-1185">Reference proteome</keyword>
<reference evidence="19 20" key="1">
    <citation type="submission" date="2018-06" db="EMBL/GenBank/DDBJ databases">
        <title>The Genome of Cuscuta australis (Dodder) Provides Insight into the Evolution of Plant Parasitism.</title>
        <authorList>
            <person name="Liu H."/>
        </authorList>
    </citation>
    <scope>NUCLEOTIDE SEQUENCE [LARGE SCALE GENOMIC DNA]</scope>
    <source>
        <strain evidence="20">cv. Yunnan</strain>
        <tissue evidence="19">Vines</tissue>
    </source>
</reference>
<dbReference type="GO" id="GO:0045490">
    <property type="term" value="P:pectin catabolic process"/>
    <property type="evidence" value="ECO:0007669"/>
    <property type="project" value="UniProtKB-UniRule"/>
</dbReference>
<keyword evidence="10 17" id="KW-0063">Aspartyl esterase</keyword>
<evidence type="ECO:0000256" key="7">
    <source>
        <dbReference type="ARBA" id="ARBA00022525"/>
    </source>
</evidence>
<proteinExistence type="inferred from homology"/>
<dbReference type="SUPFAM" id="SSF101148">
    <property type="entry name" value="Plant invertase/pectin methylesterase inhibitor"/>
    <property type="match status" value="1"/>
</dbReference>
<dbReference type="Gene3D" id="1.20.140.40">
    <property type="entry name" value="Invertase/pectin methylesterase inhibitor family protein"/>
    <property type="match status" value="1"/>
</dbReference>
<dbReference type="InterPro" id="IPR033131">
    <property type="entry name" value="Pectinesterase_Asp_AS"/>
</dbReference>
<keyword evidence="6" id="KW-0134">Cell wall</keyword>
<keyword evidence="11" id="KW-1015">Disulfide bond</keyword>
<dbReference type="InterPro" id="IPR000070">
    <property type="entry name" value="Pectinesterase_cat"/>
</dbReference>
<evidence type="ECO:0000313" key="20">
    <source>
        <dbReference type="Proteomes" id="UP000249390"/>
    </source>
</evidence>
<organism evidence="19 20">
    <name type="scientific">Cuscuta australis</name>
    <dbReference type="NCBI Taxonomy" id="267555"/>
    <lineage>
        <taxon>Eukaryota</taxon>
        <taxon>Viridiplantae</taxon>
        <taxon>Streptophyta</taxon>
        <taxon>Embryophyta</taxon>
        <taxon>Tracheophyta</taxon>
        <taxon>Spermatophyta</taxon>
        <taxon>Magnoliopsida</taxon>
        <taxon>eudicotyledons</taxon>
        <taxon>Gunneridae</taxon>
        <taxon>Pentapetalae</taxon>
        <taxon>asterids</taxon>
        <taxon>lamiids</taxon>
        <taxon>Solanales</taxon>
        <taxon>Convolvulaceae</taxon>
        <taxon>Cuscuteae</taxon>
        <taxon>Cuscuta</taxon>
        <taxon>Cuscuta subgen. Grammica</taxon>
        <taxon>Cuscuta sect. Cleistogrammica</taxon>
    </lineage>
</organism>
<keyword evidence="12" id="KW-0325">Glycoprotein</keyword>
<feature type="active site" evidence="16">
    <location>
        <position position="403"/>
    </location>
</feature>
<feature type="domain" description="Pectinesterase inhibitor" evidence="18">
    <location>
        <begin position="51"/>
        <end position="204"/>
    </location>
</feature>
<sequence>MANNKRTLGLSLLALFLVVAAVSVAVLLTQKEKSPATADESRTSGGGNISSSTKAVEALCKPTFHKETCVTKLSAATNSTDTKELVHVAFNITIKEIANVMAKSKLLQDAAKDKRTSNAFRVCQGLLEDSIDDIRRALDRLTDYASAAENLDLFMNDIKIWLSGALTFENTCLDGFLDTEGESADKMKQLLVTAQQLTGNTLELVDEIHDALVALDIPGLSRKLLVARKDDDLPAWTSGAQRRGLLLRDAKEADVVVAKDGSGKYKTINEAVKEIPLKSNETFVIYIKAGVYAEHVVLTKKMTNVVFLGDGPTKTKITGDRSFVGGYQTSETGTVIIKGDGFIAKDIGIENTAGASSHQAVALRVQADRAIFYNCQIDGYQDTLYVHAHRQFYRNCTVTGTIDFVFGNAAAVFQNCSLVIRRPLVTDDSGQSCMVTAQGRAQPDEPTGIVIVDSTIAASPEYLSSADVIESFLGRPWRQYSRTVIMNSKIDAPISPEGWAPFQGSFGLEECWFGEYGNTGKGAHVSGRAKWAGVKGLISKEVAGEFVPGKFILGDSWILPTGLPYAPGFLA</sequence>
<dbReference type="Pfam" id="PF04043">
    <property type="entry name" value="PMEI"/>
    <property type="match status" value="1"/>
</dbReference>
<evidence type="ECO:0000259" key="18">
    <source>
        <dbReference type="SMART" id="SM00856"/>
    </source>
</evidence>
<evidence type="ECO:0000256" key="4">
    <source>
        <dbReference type="ARBA" id="ARBA00007786"/>
    </source>
</evidence>
<evidence type="ECO:0000256" key="12">
    <source>
        <dbReference type="ARBA" id="ARBA00023180"/>
    </source>
</evidence>
<dbReference type="GO" id="GO:0004857">
    <property type="term" value="F:enzyme inhibitor activity"/>
    <property type="evidence" value="ECO:0007669"/>
    <property type="project" value="InterPro"/>
</dbReference>
<dbReference type="GO" id="GO:0030599">
    <property type="term" value="F:pectinesterase activity"/>
    <property type="evidence" value="ECO:0007669"/>
    <property type="project" value="UniProtKB-UniRule"/>
</dbReference>
<dbReference type="SUPFAM" id="SSF51126">
    <property type="entry name" value="Pectin lyase-like"/>
    <property type="match status" value="1"/>
</dbReference>
<dbReference type="Pfam" id="PF01095">
    <property type="entry name" value="Pectinesterase"/>
    <property type="match status" value="1"/>
</dbReference>
<dbReference type="NCBIfam" id="TIGR01614">
    <property type="entry name" value="PME_inhib"/>
    <property type="match status" value="1"/>
</dbReference>
<dbReference type="InterPro" id="IPR011050">
    <property type="entry name" value="Pectin_lyase_fold/virulence"/>
</dbReference>
<dbReference type="InterPro" id="IPR012334">
    <property type="entry name" value="Pectin_lyas_fold"/>
</dbReference>
<evidence type="ECO:0000256" key="15">
    <source>
        <dbReference type="ARBA" id="ARBA00057335"/>
    </source>
</evidence>
<evidence type="ECO:0000256" key="3">
    <source>
        <dbReference type="ARBA" id="ARBA00006027"/>
    </source>
</evidence>
<dbReference type="EC" id="3.1.1.11" evidence="5 17"/>
<dbReference type="EMBL" id="NQVE01000209">
    <property type="protein sequence ID" value="RAL38547.1"/>
    <property type="molecule type" value="Genomic_DNA"/>
</dbReference>
<comment type="subcellular location">
    <subcellularLocation>
        <location evidence="1">Secreted</location>
        <location evidence="1">Cell wall</location>
    </subcellularLocation>
</comment>
<dbReference type="PANTHER" id="PTHR31707">
    <property type="entry name" value="PECTINESTERASE"/>
    <property type="match status" value="1"/>
</dbReference>
<evidence type="ECO:0000256" key="2">
    <source>
        <dbReference type="ARBA" id="ARBA00005184"/>
    </source>
</evidence>
<comment type="caution">
    <text evidence="19">The sequence shown here is derived from an EMBL/GenBank/DDBJ whole genome shotgun (WGS) entry which is preliminary data.</text>
</comment>
<name>A0A328CYI8_9ASTE</name>
<comment type="catalytic activity">
    <reaction evidence="14 17">
        <text>[(1-&gt;4)-alpha-D-galacturonosyl methyl ester](n) + n H2O = [(1-&gt;4)-alpha-D-galacturonosyl](n) + n methanol + n H(+)</text>
        <dbReference type="Rhea" id="RHEA:22380"/>
        <dbReference type="Rhea" id="RHEA-COMP:14570"/>
        <dbReference type="Rhea" id="RHEA-COMP:14573"/>
        <dbReference type="ChEBI" id="CHEBI:15377"/>
        <dbReference type="ChEBI" id="CHEBI:15378"/>
        <dbReference type="ChEBI" id="CHEBI:17790"/>
        <dbReference type="ChEBI" id="CHEBI:140522"/>
        <dbReference type="ChEBI" id="CHEBI:140523"/>
        <dbReference type="EC" id="3.1.1.11"/>
    </reaction>
</comment>
<dbReference type="GO" id="GO:0042545">
    <property type="term" value="P:cell wall modification"/>
    <property type="evidence" value="ECO:0007669"/>
    <property type="project" value="UniProtKB-UniRule"/>
</dbReference>
<dbReference type="CDD" id="cd15798">
    <property type="entry name" value="PMEI-like_3"/>
    <property type="match status" value="1"/>
</dbReference>
<gene>
    <name evidence="19" type="ORF">DM860_002525</name>
</gene>
<feature type="signal peptide" evidence="17">
    <location>
        <begin position="1"/>
        <end position="21"/>
    </location>
</feature>
<keyword evidence="8 17" id="KW-0732">Signal</keyword>
<evidence type="ECO:0000256" key="5">
    <source>
        <dbReference type="ARBA" id="ARBA00013229"/>
    </source>
</evidence>
<feature type="chain" id="PRO_5016191853" description="Pectinesterase" evidence="17">
    <location>
        <begin position="22"/>
        <end position="571"/>
    </location>
</feature>
<dbReference type="AlphaFoldDB" id="A0A328CYI8"/>
<evidence type="ECO:0000256" key="8">
    <source>
        <dbReference type="ARBA" id="ARBA00022729"/>
    </source>
</evidence>
<protein>
    <recommendedName>
        <fullName evidence="5 17">Pectinesterase</fullName>
        <ecNumber evidence="5 17">3.1.1.11</ecNumber>
    </recommendedName>
</protein>
<comment type="pathway">
    <text evidence="2 17">Glycan metabolism; pectin degradation; 2-dehydro-3-deoxy-D-gluconate from pectin: step 1/5.</text>
</comment>
<dbReference type="PROSITE" id="PS00503">
    <property type="entry name" value="PECTINESTERASE_2"/>
    <property type="match status" value="1"/>
</dbReference>
<evidence type="ECO:0000256" key="10">
    <source>
        <dbReference type="ARBA" id="ARBA00023085"/>
    </source>
</evidence>
<dbReference type="FunFam" id="1.20.140.40:FF:000001">
    <property type="entry name" value="Pectinesterase"/>
    <property type="match status" value="1"/>
</dbReference>
<dbReference type="SMART" id="SM00856">
    <property type="entry name" value="PMEI"/>
    <property type="match status" value="1"/>
</dbReference>
<dbReference type="InterPro" id="IPR006501">
    <property type="entry name" value="Pectinesterase_inhib_dom"/>
</dbReference>
<dbReference type="UniPathway" id="UPA00545">
    <property type="reaction ID" value="UER00823"/>
</dbReference>
<dbReference type="Gene3D" id="2.160.20.10">
    <property type="entry name" value="Single-stranded right-handed beta-helix, Pectin lyase-like"/>
    <property type="match status" value="1"/>
</dbReference>
<keyword evidence="13" id="KW-0961">Cell wall biogenesis/degradation</keyword>
<keyword evidence="7" id="KW-0964">Secreted</keyword>
<accession>A0A328CYI8</accession>
<evidence type="ECO:0000256" key="11">
    <source>
        <dbReference type="ARBA" id="ARBA00023157"/>
    </source>
</evidence>
<evidence type="ECO:0000256" key="9">
    <source>
        <dbReference type="ARBA" id="ARBA00022801"/>
    </source>
</evidence>
<keyword evidence="9 17" id="KW-0378">Hydrolase</keyword>
<comment type="function">
    <text evidence="15">Acts in the modification of cell walls via demethylesterification of cell wall pectin.</text>
</comment>
<comment type="similarity">
    <text evidence="3">In the N-terminal section; belongs to the PMEI family.</text>
</comment>
<evidence type="ECO:0000313" key="19">
    <source>
        <dbReference type="EMBL" id="RAL38547.1"/>
    </source>
</evidence>
<dbReference type="FunFam" id="2.160.20.10:FF:000001">
    <property type="entry name" value="Pectinesterase"/>
    <property type="match status" value="1"/>
</dbReference>
<evidence type="ECO:0000256" key="17">
    <source>
        <dbReference type="RuleBase" id="RU000589"/>
    </source>
</evidence>
<dbReference type="Proteomes" id="UP000249390">
    <property type="component" value="Unassembled WGS sequence"/>
</dbReference>
<evidence type="ECO:0000256" key="14">
    <source>
        <dbReference type="ARBA" id="ARBA00047928"/>
    </source>
</evidence>
<evidence type="ECO:0000256" key="1">
    <source>
        <dbReference type="ARBA" id="ARBA00004191"/>
    </source>
</evidence>
<comment type="similarity">
    <text evidence="4">In the C-terminal section; belongs to the pectinesterase family.</text>
</comment>
<evidence type="ECO:0000256" key="13">
    <source>
        <dbReference type="ARBA" id="ARBA00023316"/>
    </source>
</evidence>